<reference evidence="1 2" key="1">
    <citation type="submission" date="2018-06" db="EMBL/GenBank/DDBJ databases">
        <title>Genomic Encyclopedia of Type Strains, Phase III (KMG-III): the genomes of soil and plant-associated and newly described type strains.</title>
        <authorList>
            <person name="Whitman W."/>
        </authorList>
    </citation>
    <scope>NUCLEOTIDE SEQUENCE [LARGE SCALE GENOMIC DNA]</scope>
    <source>
        <strain evidence="1 2">JA737</strain>
    </source>
</reference>
<gene>
    <name evidence="1" type="ORF">C8J30_1234</name>
</gene>
<evidence type="ECO:0000313" key="2">
    <source>
        <dbReference type="Proteomes" id="UP000247727"/>
    </source>
</evidence>
<keyword evidence="2" id="KW-1185">Reference proteome</keyword>
<protein>
    <recommendedName>
        <fullName evidence="3">TnsA endonuclease-like protein</fullName>
    </recommendedName>
</protein>
<proteinExistence type="predicted"/>
<accession>A0A318U4B5</accession>
<organism evidence="1 2">
    <name type="scientific">Rhodobacter viridis</name>
    <dbReference type="NCBI Taxonomy" id="1054202"/>
    <lineage>
        <taxon>Bacteria</taxon>
        <taxon>Pseudomonadati</taxon>
        <taxon>Pseudomonadota</taxon>
        <taxon>Alphaproteobacteria</taxon>
        <taxon>Rhodobacterales</taxon>
        <taxon>Rhodobacter group</taxon>
        <taxon>Rhodobacter</taxon>
    </lineage>
</organism>
<dbReference type="EMBL" id="QJTK01000023">
    <property type="protein sequence ID" value="PYF06749.1"/>
    <property type="molecule type" value="Genomic_DNA"/>
</dbReference>
<evidence type="ECO:0000313" key="1">
    <source>
        <dbReference type="EMBL" id="PYF06749.1"/>
    </source>
</evidence>
<evidence type="ECO:0008006" key="3">
    <source>
        <dbReference type="Google" id="ProtNLM"/>
    </source>
</evidence>
<dbReference type="RefSeq" id="WP_181420934.1">
    <property type="nucleotide sequence ID" value="NZ_QJTK01000023.1"/>
</dbReference>
<sequence length="225" mass="24910">MSVYTGPEYNPPKRSVAKRKVSVASTQHFCGQTVVPDGENGRIIVTESHLEFVWAIYLLTLPWVQTLEEQVLFMWVNDAGERVEKYFDFVIVTTDGRRIACEVKPVIRLESGRVVNELSQIAAQIGGTFDEVRLLTDEGLDAISRFNAETIYAMRGADAEADLAAEAVIGQLIGASTLADMTRCIGLGSRGMRALVRKIGKREITLCEHQRICGKSFVRKTGVSQ</sequence>
<dbReference type="Proteomes" id="UP000247727">
    <property type="component" value="Unassembled WGS sequence"/>
</dbReference>
<name>A0A318U4B5_9RHOB</name>
<dbReference type="AlphaFoldDB" id="A0A318U4B5"/>
<comment type="caution">
    <text evidence="1">The sequence shown here is derived from an EMBL/GenBank/DDBJ whole genome shotgun (WGS) entry which is preliminary data.</text>
</comment>